<feature type="signal peptide" evidence="5">
    <location>
        <begin position="1"/>
        <end position="15"/>
    </location>
</feature>
<comment type="similarity">
    <text evidence="1">Belongs to the short-chain dehydrogenases/reductases (SDR) family.</text>
</comment>
<evidence type="ECO:0000256" key="2">
    <source>
        <dbReference type="ARBA" id="ARBA00022857"/>
    </source>
</evidence>
<dbReference type="Pfam" id="PF09362">
    <property type="entry name" value="DUF1996"/>
    <property type="match status" value="1"/>
</dbReference>
<gene>
    <name evidence="7" type="ORF">P174DRAFT_464548</name>
</gene>
<dbReference type="RefSeq" id="XP_024678021.1">
    <property type="nucleotide sequence ID" value="XM_024830403.1"/>
</dbReference>
<dbReference type="PRINTS" id="PR00081">
    <property type="entry name" value="GDHRDH"/>
</dbReference>
<keyword evidence="5" id="KW-0732">Signal</keyword>
<dbReference type="Gene3D" id="3.40.50.720">
    <property type="entry name" value="NAD(P)-binding Rossmann-like Domain"/>
    <property type="match status" value="1"/>
</dbReference>
<dbReference type="AlphaFoldDB" id="A0A2I1BVN3"/>
<dbReference type="PANTHER" id="PTHR24320:SF272">
    <property type="entry name" value="NAD(P)-BINDING ROSSMANN-FOLD SUPERFAMILY PROTEIN"/>
    <property type="match status" value="1"/>
</dbReference>
<keyword evidence="3" id="KW-0560">Oxidoreductase</keyword>
<evidence type="ECO:0000259" key="6">
    <source>
        <dbReference type="Pfam" id="PF09362"/>
    </source>
</evidence>
<dbReference type="SUPFAM" id="SSF51735">
    <property type="entry name" value="NAD(P)-binding Rossmann-fold domains"/>
    <property type="match status" value="1"/>
</dbReference>
<feature type="region of interest" description="Disordered" evidence="4">
    <location>
        <begin position="261"/>
        <end position="295"/>
    </location>
</feature>
<evidence type="ECO:0000256" key="1">
    <source>
        <dbReference type="ARBA" id="ARBA00006484"/>
    </source>
</evidence>
<dbReference type="GO" id="GO:0016491">
    <property type="term" value="F:oxidoreductase activity"/>
    <property type="evidence" value="ECO:0007669"/>
    <property type="project" value="UniProtKB-KW"/>
</dbReference>
<dbReference type="VEuPathDB" id="FungiDB:P174DRAFT_464548"/>
<dbReference type="InterPro" id="IPR002347">
    <property type="entry name" value="SDR_fam"/>
</dbReference>
<feature type="domain" description="DUF1996" evidence="6">
    <location>
        <begin position="30"/>
        <end position="239"/>
    </location>
</feature>
<dbReference type="OMA" id="SVYGIQW"/>
<feature type="chain" id="PRO_5014191911" evidence="5">
    <location>
        <begin position="16"/>
        <end position="637"/>
    </location>
</feature>
<dbReference type="PANTHER" id="PTHR24320">
    <property type="entry name" value="RETINOL DEHYDROGENASE"/>
    <property type="match status" value="1"/>
</dbReference>
<evidence type="ECO:0000313" key="8">
    <source>
        <dbReference type="Proteomes" id="UP000234474"/>
    </source>
</evidence>
<name>A0A2I1BVN3_ASPN1</name>
<dbReference type="Proteomes" id="UP000234474">
    <property type="component" value="Unassembled WGS sequence"/>
</dbReference>
<keyword evidence="8" id="KW-1185">Reference proteome</keyword>
<reference evidence="8" key="1">
    <citation type="journal article" date="2018" name="Proc. Natl. Acad. Sci. U.S.A.">
        <title>Linking secondary metabolites to gene clusters through genome sequencing of six diverse Aspergillus species.</title>
        <authorList>
            <person name="Kaerboelling I."/>
            <person name="Vesth T.C."/>
            <person name="Frisvad J.C."/>
            <person name="Nybo J.L."/>
            <person name="Theobald S."/>
            <person name="Kuo A."/>
            <person name="Bowyer P."/>
            <person name="Matsuda Y."/>
            <person name="Mondo S."/>
            <person name="Lyhne E.K."/>
            <person name="Kogle M.E."/>
            <person name="Clum A."/>
            <person name="Lipzen A."/>
            <person name="Salamov A."/>
            <person name="Ngan C.Y."/>
            <person name="Daum C."/>
            <person name="Chiniquy J."/>
            <person name="Barry K."/>
            <person name="LaButti K."/>
            <person name="Haridas S."/>
            <person name="Simmons B.A."/>
            <person name="Magnuson J.K."/>
            <person name="Mortensen U.H."/>
            <person name="Larsen T.O."/>
            <person name="Grigoriev I.V."/>
            <person name="Baker S.E."/>
            <person name="Andersen M.R."/>
        </authorList>
    </citation>
    <scope>NUCLEOTIDE SEQUENCE [LARGE SCALE GENOMIC DNA]</scope>
    <source>
        <strain evidence="8">IBT 16806</strain>
    </source>
</reference>
<organism evidence="7 8">
    <name type="scientific">Aspergillus novofumigatus (strain IBT 16806)</name>
    <dbReference type="NCBI Taxonomy" id="1392255"/>
    <lineage>
        <taxon>Eukaryota</taxon>
        <taxon>Fungi</taxon>
        <taxon>Dikarya</taxon>
        <taxon>Ascomycota</taxon>
        <taxon>Pezizomycotina</taxon>
        <taxon>Eurotiomycetes</taxon>
        <taxon>Eurotiomycetidae</taxon>
        <taxon>Eurotiales</taxon>
        <taxon>Aspergillaceae</taxon>
        <taxon>Aspergillus</taxon>
        <taxon>Aspergillus subgen. Fumigati</taxon>
    </lineage>
</organism>
<keyword evidence="2" id="KW-0521">NADP</keyword>
<evidence type="ECO:0000256" key="3">
    <source>
        <dbReference type="ARBA" id="ARBA00023002"/>
    </source>
</evidence>
<proteinExistence type="inferred from homology"/>
<dbReference type="Pfam" id="PF00106">
    <property type="entry name" value="adh_short"/>
    <property type="match status" value="1"/>
</dbReference>
<comment type="caution">
    <text evidence="7">The sequence shown here is derived from an EMBL/GenBank/DDBJ whole genome shotgun (WGS) entry which is preliminary data.</text>
</comment>
<accession>A0A2I1BVN3</accession>
<dbReference type="InterPro" id="IPR036291">
    <property type="entry name" value="NAD(P)-bd_dom_sf"/>
</dbReference>
<dbReference type="EMBL" id="MSZS01000010">
    <property type="protein sequence ID" value="PKX89426.1"/>
    <property type="molecule type" value="Genomic_DNA"/>
</dbReference>
<dbReference type="InterPro" id="IPR018535">
    <property type="entry name" value="DUF1996"/>
</dbReference>
<dbReference type="STRING" id="1392255.A0A2I1BVN3"/>
<evidence type="ECO:0000256" key="4">
    <source>
        <dbReference type="SAM" id="MobiDB-lite"/>
    </source>
</evidence>
<protein>
    <submittedName>
        <fullName evidence="7">Putative short-chain dehydrogenase/reductase</fullName>
    </submittedName>
</protein>
<sequence>MYFFSLVAAAGLAHAYTVVVAEQFMLKNIDPIVLPGQYKSHMHSFFGSDAVTINTNTSAELQAGCSTNENPNDLSGRQTHPITPMRFSAYYVNIGDAEIAFPQNFKAVAGNAKGTSQADVESVYGIQWMCEGVSNTDGGKDVAAFPTKTCPTHLQSLLLFPDCVNPDTLDSAYSGTQNWSGSFRPANRCPAGMKRIPQLRFSIRYDLRKLLPNGWSGTPPLELACGSSYCWHGDFINGWVPEAAENMLKATDKREFMQIDGPLGGGKDGSKCGAKNAKDQDPNHGTSDYEESVKMMSSKRSIGRRRIMTARYADVHKNPQGPGDARPTAMQIIQDEGLEGQLTGSSILITGASSGIGVETAKTLFTTGATLYLTARNLNKAKQALGDLVSSPRVHLLKLDLESLASVRACAAEVLSKTQTLNILIANAGVMATPEGRTKDGFETQLGTNYLSHFLLFLLLRPALLAAATPQANSRVILLSSLAHRYSEVEFDNLNLDGEYDRWKAYGQSKCALVWAANEIDRRYASRGLRAFSVQPGGIMTGLAQHLSEEEQSGFTEDPTLGPRLKSPEQGAATSVWGAVARALEGMGGKYLEDVQIAEAHDASGGPWAPGYASYAYSPEKERRLWDVSLKLVGVDE</sequence>
<dbReference type="GeneID" id="36537729"/>
<evidence type="ECO:0000313" key="7">
    <source>
        <dbReference type="EMBL" id="PKX89426.1"/>
    </source>
</evidence>
<dbReference type="OrthoDB" id="74764at2759"/>
<evidence type="ECO:0000256" key="5">
    <source>
        <dbReference type="SAM" id="SignalP"/>
    </source>
</evidence>